<protein>
    <submittedName>
        <fullName evidence="1">Uncharacterized protein</fullName>
    </submittedName>
</protein>
<dbReference type="AlphaFoldDB" id="A0A2Z7A342"/>
<gene>
    <name evidence="1" type="ORF">F511_45473</name>
</gene>
<sequence>MKDFSLFLLKNALGAKMKKGFRNFCNNEISTSTLDQSTPSDRRTLVREPQRHETLEEMILKLEMEERMNGRSKVVTDDGEAMVQHRMSCVNSSDILRSARKALDQYPRFS</sequence>
<dbReference type="PANTHER" id="PTHR37897">
    <property type="entry name" value="DNAK FAMILY PROTEIN"/>
    <property type="match status" value="1"/>
</dbReference>
<name>A0A2Z7A342_9LAMI</name>
<dbReference type="EMBL" id="KV045785">
    <property type="protein sequence ID" value="KZV07046.1"/>
    <property type="molecule type" value="Genomic_DNA"/>
</dbReference>
<dbReference type="Proteomes" id="UP000250235">
    <property type="component" value="Unassembled WGS sequence"/>
</dbReference>
<organism evidence="1 2">
    <name type="scientific">Dorcoceras hygrometricum</name>
    <dbReference type="NCBI Taxonomy" id="472368"/>
    <lineage>
        <taxon>Eukaryota</taxon>
        <taxon>Viridiplantae</taxon>
        <taxon>Streptophyta</taxon>
        <taxon>Embryophyta</taxon>
        <taxon>Tracheophyta</taxon>
        <taxon>Spermatophyta</taxon>
        <taxon>Magnoliopsida</taxon>
        <taxon>eudicotyledons</taxon>
        <taxon>Gunneridae</taxon>
        <taxon>Pentapetalae</taxon>
        <taxon>asterids</taxon>
        <taxon>lamiids</taxon>
        <taxon>Lamiales</taxon>
        <taxon>Gesneriaceae</taxon>
        <taxon>Didymocarpoideae</taxon>
        <taxon>Trichosporeae</taxon>
        <taxon>Loxocarpinae</taxon>
        <taxon>Dorcoceras</taxon>
    </lineage>
</organism>
<dbReference type="OrthoDB" id="1931242at2759"/>
<reference evidence="1 2" key="1">
    <citation type="journal article" date="2015" name="Proc. Natl. Acad. Sci. U.S.A.">
        <title>The resurrection genome of Boea hygrometrica: A blueprint for survival of dehydration.</title>
        <authorList>
            <person name="Xiao L."/>
            <person name="Yang G."/>
            <person name="Zhang L."/>
            <person name="Yang X."/>
            <person name="Zhao S."/>
            <person name="Ji Z."/>
            <person name="Zhou Q."/>
            <person name="Hu M."/>
            <person name="Wang Y."/>
            <person name="Chen M."/>
            <person name="Xu Y."/>
            <person name="Jin H."/>
            <person name="Xiao X."/>
            <person name="Hu G."/>
            <person name="Bao F."/>
            <person name="Hu Y."/>
            <person name="Wan P."/>
            <person name="Li L."/>
            <person name="Deng X."/>
            <person name="Kuang T."/>
            <person name="Xiang C."/>
            <person name="Zhu J.K."/>
            <person name="Oliver M.J."/>
            <person name="He Y."/>
        </authorList>
    </citation>
    <scope>NUCLEOTIDE SEQUENCE [LARGE SCALE GENOMIC DNA]</scope>
    <source>
        <strain evidence="2">cv. XS01</strain>
    </source>
</reference>
<keyword evidence="2" id="KW-1185">Reference proteome</keyword>
<evidence type="ECO:0000313" key="2">
    <source>
        <dbReference type="Proteomes" id="UP000250235"/>
    </source>
</evidence>
<accession>A0A2Z7A342</accession>
<proteinExistence type="predicted"/>
<dbReference type="PANTHER" id="PTHR37897:SF1">
    <property type="entry name" value="DUF3741 DOMAIN-CONTAINING PROTEIN"/>
    <property type="match status" value="1"/>
</dbReference>
<evidence type="ECO:0000313" key="1">
    <source>
        <dbReference type="EMBL" id="KZV07046.1"/>
    </source>
</evidence>